<accession>A0A076MNZ3</accession>
<organism evidence="1 2">
    <name type="scientific">Amycolatopsis methanolica 239</name>
    <dbReference type="NCBI Taxonomy" id="1068978"/>
    <lineage>
        <taxon>Bacteria</taxon>
        <taxon>Bacillati</taxon>
        <taxon>Actinomycetota</taxon>
        <taxon>Actinomycetes</taxon>
        <taxon>Pseudonocardiales</taxon>
        <taxon>Pseudonocardiaceae</taxon>
        <taxon>Amycolatopsis</taxon>
        <taxon>Amycolatopsis methanolica group</taxon>
    </lineage>
</organism>
<evidence type="ECO:0000313" key="1">
    <source>
        <dbReference type="EMBL" id="AIJ22608.1"/>
    </source>
</evidence>
<dbReference type="Gene3D" id="1.20.1260.20">
    <property type="entry name" value="PPE superfamily"/>
    <property type="match status" value="1"/>
</dbReference>
<keyword evidence="2" id="KW-1185">Reference proteome</keyword>
<name>A0A076MNZ3_AMYME</name>
<reference evidence="1 2" key="1">
    <citation type="submission" date="2014-07" db="EMBL/GenBank/DDBJ databases">
        <title>Whole Genome Sequence of the Amycolatopsis methanolica 239.</title>
        <authorList>
            <person name="Tang B."/>
        </authorList>
    </citation>
    <scope>NUCLEOTIDE SEQUENCE [LARGE SCALE GENOMIC DNA]</scope>
    <source>
        <strain evidence="1 2">239</strain>
    </source>
</reference>
<dbReference type="HOGENOM" id="CLU_125327_0_0_11"/>
<sequence>MNQVPEPTRRYESYSHEAMAAEVADGNDPATAGRIGEQWAGLAARLRESAQALGAISTRAGEAFDGPAGEALRRTLAKAESWSGHATELSRCLSDAVGRQAGIAARARDEMPPPVPYDPAAMIREAAASGSFAVLAGLSDAMEQRRAAAEEARQKAIDVLNARDAALRESVPGRFFDEPPELGER</sequence>
<dbReference type="RefSeq" id="WP_017981828.1">
    <property type="nucleotide sequence ID" value="NZ_AQUL01000001.1"/>
</dbReference>
<dbReference type="OrthoDB" id="3664672at2"/>
<dbReference type="STRING" id="1068978.AMETH_2516"/>
<dbReference type="KEGG" id="amq:AMETH_2516"/>
<protein>
    <recommendedName>
        <fullName evidence="3">PE-PGRS family protein</fullName>
    </recommendedName>
</protein>
<gene>
    <name evidence="1" type="ORF">AMETH_2516</name>
</gene>
<dbReference type="eggNOG" id="COG5651">
    <property type="taxonomic scope" value="Bacteria"/>
</dbReference>
<dbReference type="Proteomes" id="UP000062973">
    <property type="component" value="Chromosome"/>
</dbReference>
<dbReference type="EMBL" id="CP009110">
    <property type="protein sequence ID" value="AIJ22608.1"/>
    <property type="molecule type" value="Genomic_DNA"/>
</dbReference>
<evidence type="ECO:0008006" key="3">
    <source>
        <dbReference type="Google" id="ProtNLM"/>
    </source>
</evidence>
<dbReference type="InterPro" id="IPR038332">
    <property type="entry name" value="PPE_sf"/>
</dbReference>
<proteinExistence type="predicted"/>
<dbReference type="AlphaFoldDB" id="A0A076MNZ3"/>
<dbReference type="PATRIC" id="fig|1068978.7.peg.2689"/>
<evidence type="ECO:0000313" key="2">
    <source>
        <dbReference type="Proteomes" id="UP000062973"/>
    </source>
</evidence>